<reference evidence="2" key="1">
    <citation type="submission" date="2015-11" db="EMBL/GenBank/DDBJ databases">
        <title>De novo transcriptome assembly of four potential Pierce s Disease insect vectors from Arizona vineyards.</title>
        <authorList>
            <person name="Tassone E.E."/>
        </authorList>
    </citation>
    <scope>NUCLEOTIDE SEQUENCE</scope>
</reference>
<organism evidence="2">
    <name type="scientific">Graphocephala atropunctata</name>
    <dbReference type="NCBI Taxonomy" id="36148"/>
    <lineage>
        <taxon>Eukaryota</taxon>
        <taxon>Metazoa</taxon>
        <taxon>Ecdysozoa</taxon>
        <taxon>Arthropoda</taxon>
        <taxon>Hexapoda</taxon>
        <taxon>Insecta</taxon>
        <taxon>Pterygota</taxon>
        <taxon>Neoptera</taxon>
        <taxon>Paraneoptera</taxon>
        <taxon>Hemiptera</taxon>
        <taxon>Auchenorrhyncha</taxon>
        <taxon>Membracoidea</taxon>
        <taxon>Cicadellidae</taxon>
        <taxon>Cicadellinae</taxon>
        <taxon>Cicadellini</taxon>
        <taxon>Graphocephala</taxon>
    </lineage>
</organism>
<evidence type="ECO:0000256" key="1">
    <source>
        <dbReference type="SAM" id="MobiDB-lite"/>
    </source>
</evidence>
<dbReference type="EMBL" id="GEBQ01005681">
    <property type="protein sequence ID" value="JAT34296.1"/>
    <property type="molecule type" value="Transcribed_RNA"/>
</dbReference>
<dbReference type="AlphaFoldDB" id="A0A1B6MED9"/>
<accession>A0A1B6MED9</accession>
<evidence type="ECO:0000313" key="2">
    <source>
        <dbReference type="EMBL" id="JAT34296.1"/>
    </source>
</evidence>
<sequence>TRSTQVEVIQDLSQLSSDNEEPEPHLANWERWKNIHKKQQEQLSAKLKRPPQCMVMNSNLSGLYINQEKHIITEASNLTFCDRYRGHPNFWKTDDNTTENGKSLGVYQTIQKKYDRSRLKTDTDQCSKPTKLEYVGVPDVIYNEKGLVKKPCLPTSEEKWDGSAYVV</sequence>
<dbReference type="Pfam" id="PF14646">
    <property type="entry name" value="MYCBPAP"/>
    <property type="match status" value="1"/>
</dbReference>
<feature type="region of interest" description="Disordered" evidence="1">
    <location>
        <begin position="1"/>
        <end position="24"/>
    </location>
</feature>
<feature type="non-terminal residue" evidence="2">
    <location>
        <position position="1"/>
    </location>
</feature>
<dbReference type="InterPro" id="IPR032707">
    <property type="entry name" value="MYCBPAP"/>
</dbReference>
<gene>
    <name evidence="2" type="ORF">g.2234</name>
</gene>
<protein>
    <submittedName>
        <fullName evidence="2">Uncharacterized protein</fullName>
    </submittedName>
</protein>
<name>A0A1B6MED9_9HEMI</name>
<feature type="compositionally biased region" description="Polar residues" evidence="1">
    <location>
        <begin position="1"/>
        <end position="17"/>
    </location>
</feature>
<proteinExistence type="predicted"/>
<feature type="non-terminal residue" evidence="2">
    <location>
        <position position="167"/>
    </location>
</feature>